<dbReference type="EMBL" id="OV651821">
    <property type="protein sequence ID" value="CAH1115329.1"/>
    <property type="molecule type" value="Genomic_DNA"/>
</dbReference>
<dbReference type="Proteomes" id="UP001153636">
    <property type="component" value="Chromosome 9"/>
</dbReference>
<dbReference type="PANTHER" id="PTHR34105">
    <property type="entry name" value="PROLINE-, GLUTAMIC ACID- AND LEUCINE-RICH PROTEIN 1"/>
    <property type="match status" value="1"/>
</dbReference>
<evidence type="ECO:0000313" key="2">
    <source>
        <dbReference type="EMBL" id="CAH1115329.1"/>
    </source>
</evidence>
<feature type="compositionally biased region" description="Low complexity" evidence="1">
    <location>
        <begin position="615"/>
        <end position="626"/>
    </location>
</feature>
<dbReference type="OrthoDB" id="20900at2759"/>
<dbReference type="GO" id="GO:0006364">
    <property type="term" value="P:rRNA processing"/>
    <property type="evidence" value="ECO:0007669"/>
    <property type="project" value="TreeGrafter"/>
</dbReference>
<accession>A0A9P0DB96</accession>
<evidence type="ECO:0008006" key="4">
    <source>
        <dbReference type="Google" id="ProtNLM"/>
    </source>
</evidence>
<protein>
    <recommendedName>
        <fullName evidence="4">Pre-rRNA-processing protein RIX1 N-terminal domain-containing protein</fullName>
    </recommendedName>
</protein>
<reference evidence="2" key="1">
    <citation type="submission" date="2022-01" db="EMBL/GenBank/DDBJ databases">
        <authorList>
            <person name="King R."/>
        </authorList>
    </citation>
    <scope>NUCLEOTIDE SEQUENCE</scope>
</reference>
<dbReference type="AlphaFoldDB" id="A0A9P0DB96"/>
<feature type="region of interest" description="Disordered" evidence="1">
    <location>
        <begin position="600"/>
        <end position="626"/>
    </location>
</feature>
<sequence>MSSEILNDNDIVSDIDPNLFNLILLNGPTEEHLRAVNELLSSSKTTTKGLESLNSLLNYCTIDMISDYIILWLDFCLKESSENENFTETKLLLISKLFEISYNNNDVSKKIVSDCLSKVVDLCLKQINNSYEVLAALDVLAVSMKRFGSWFPSDKLLIETYIISFLENSSTAIVEKAAVAFLLLQQVGNAGNEGLHHRKHFQESLQKLCTTFHNLLDHFFENRVDISDIDSIDVPYRGGFHFNNQLFDTQIIITVIAQRIKNILIFITVMIKNGFPVCKDIRPMDILNVISRGTVPHHCNHNSKEDYQFCLNLNSIQVQLIRLLRVFITWLQNHSFPFSFIISKILIDCLKKCQNCKCFDLDVYYQETIYVTLKCWISTCRSGLNSYFQEQLIACILKDISPLNTLVSLKIQAVTKKEDTTQRNIAEHSSIPSRHSIVDKGEHMKEREEIRCQLALNTLTTLFQSGFVQLETRTTQNIYTLIFTILNDIITSEIPHPYRNHKCQLNLLKLLVALYEQDTLKNLPSVSLSINILNIYSSNSNSDIATFCKTGLNILEKICQPISVSLNTPSSSTDVLQPNQCLSQESVFMECFVDLSGVSTDESNDDKKVNHKNEISSSAENESAGTTISSSNSVILVDSSNKSSESYHEAASISDESLVKKPRIITEDDEVNIKEIFKSEIKDSEFQELNSAFVDEVKDEANSIEISKSEIKDSEFQEFNSAFVDEVKDEANSIEISKSEIKDSEFQE</sequence>
<name>A0A9P0DB96_9CUCU</name>
<evidence type="ECO:0000256" key="1">
    <source>
        <dbReference type="SAM" id="MobiDB-lite"/>
    </source>
</evidence>
<evidence type="ECO:0000313" key="3">
    <source>
        <dbReference type="Proteomes" id="UP001153636"/>
    </source>
</evidence>
<feature type="compositionally biased region" description="Basic and acidic residues" evidence="1">
    <location>
        <begin position="605"/>
        <end position="614"/>
    </location>
</feature>
<dbReference type="PANTHER" id="PTHR34105:SF1">
    <property type="entry name" value="PROLINE-, GLUTAMIC ACID- AND LEUCINE-RICH PROTEIN 1"/>
    <property type="match status" value="1"/>
</dbReference>
<dbReference type="GO" id="GO:0005634">
    <property type="term" value="C:nucleus"/>
    <property type="evidence" value="ECO:0007669"/>
    <property type="project" value="TreeGrafter"/>
</dbReference>
<organism evidence="2 3">
    <name type="scientific">Psylliodes chrysocephalus</name>
    <dbReference type="NCBI Taxonomy" id="3402493"/>
    <lineage>
        <taxon>Eukaryota</taxon>
        <taxon>Metazoa</taxon>
        <taxon>Ecdysozoa</taxon>
        <taxon>Arthropoda</taxon>
        <taxon>Hexapoda</taxon>
        <taxon>Insecta</taxon>
        <taxon>Pterygota</taxon>
        <taxon>Neoptera</taxon>
        <taxon>Endopterygota</taxon>
        <taxon>Coleoptera</taxon>
        <taxon>Polyphaga</taxon>
        <taxon>Cucujiformia</taxon>
        <taxon>Chrysomeloidea</taxon>
        <taxon>Chrysomelidae</taxon>
        <taxon>Galerucinae</taxon>
        <taxon>Alticini</taxon>
        <taxon>Psylliodes</taxon>
    </lineage>
</organism>
<gene>
    <name evidence="2" type="ORF">PSYICH_LOCUS15598</name>
</gene>
<proteinExistence type="predicted"/>
<keyword evidence="3" id="KW-1185">Reference proteome</keyword>